<reference evidence="4" key="1">
    <citation type="submission" date="2014-08" db="EMBL/GenBank/DDBJ databases">
        <authorList>
            <person name="Sharma Rahul"/>
            <person name="Thines Marco"/>
        </authorList>
    </citation>
    <scope>NUCLEOTIDE SEQUENCE</scope>
</reference>
<name>A0A0F7SHC5_PHARH</name>
<dbReference type="AlphaFoldDB" id="A0A0F7SHC5"/>
<proteinExistence type="predicted"/>
<keyword evidence="2" id="KW-0472">Membrane</keyword>
<accession>A0A0F7SHC5</accession>
<evidence type="ECO:0000313" key="4">
    <source>
        <dbReference type="EMBL" id="CDZ98301.1"/>
    </source>
</evidence>
<protein>
    <recommendedName>
        <fullName evidence="3">DUF7330 domain-containing protein</fullName>
    </recommendedName>
</protein>
<evidence type="ECO:0000259" key="3">
    <source>
        <dbReference type="Pfam" id="PF24016"/>
    </source>
</evidence>
<feature type="transmembrane region" description="Helical" evidence="2">
    <location>
        <begin position="65"/>
        <end position="87"/>
    </location>
</feature>
<sequence>MIEIMNPAEKAKLLPATGTADSAPTGSSSSTAPPAYVASQDVERQQTSQYSPLPERPKSQATGRFIKALVLSFVIWLAVWATFHALFKVNKPNHDDYPPVRDVPAPPYDPSLPHSEEPTQPHGILSWTHPVLRHEPNQSNQYYASNSAGFNLDPADLQLIRVLGPQSAGSIVYWGVKSTANYATVHVEARWEEYLGPDWGVEELSRVDGGMFLSEEKSKITEFSLLTKEPHSTSKHSSSPSGQLQFHINVIIPIHLQLNSTLFAFEGSVFSTVYDSLKSIQVGGLSVKINTGSITADGIASKLTNFTINTGSIYGKYRPSSDFIVNINSGSVHASLLVPHPPSSSFGSPSAPSSSSAVQPLKLPIHEIHTNTGSIELEYTSIPYQFNPHINLTANAGHVNLRLPYSFKGPFDAGSTMGSVEVVDEKQAGRVKEDRTEKTWTGRRTWGWIGKGQRDEKREGEKEKDGNGYGSVFASVHVGGINLVIV</sequence>
<keyword evidence="2" id="KW-1133">Transmembrane helix</keyword>
<feature type="compositionally biased region" description="Low complexity" evidence="1">
    <location>
        <begin position="15"/>
        <end position="35"/>
    </location>
</feature>
<organism evidence="4">
    <name type="scientific">Phaffia rhodozyma</name>
    <name type="common">Yeast</name>
    <name type="synonym">Xanthophyllomyces dendrorhous</name>
    <dbReference type="NCBI Taxonomy" id="264483"/>
    <lineage>
        <taxon>Eukaryota</taxon>
        <taxon>Fungi</taxon>
        <taxon>Dikarya</taxon>
        <taxon>Basidiomycota</taxon>
        <taxon>Agaricomycotina</taxon>
        <taxon>Tremellomycetes</taxon>
        <taxon>Cystofilobasidiales</taxon>
        <taxon>Mrakiaceae</taxon>
        <taxon>Phaffia</taxon>
    </lineage>
</organism>
<evidence type="ECO:0000256" key="2">
    <source>
        <dbReference type="SAM" id="Phobius"/>
    </source>
</evidence>
<keyword evidence="2" id="KW-0812">Transmembrane</keyword>
<dbReference type="Pfam" id="PF24016">
    <property type="entry name" value="DUF7330"/>
    <property type="match status" value="1"/>
</dbReference>
<feature type="domain" description="DUF7330" evidence="3">
    <location>
        <begin position="367"/>
        <end position="425"/>
    </location>
</feature>
<feature type="region of interest" description="Disordered" evidence="1">
    <location>
        <begin position="13"/>
        <end position="58"/>
    </location>
</feature>
<dbReference type="EMBL" id="LN483326">
    <property type="protein sequence ID" value="CDZ98301.1"/>
    <property type="molecule type" value="Genomic_DNA"/>
</dbReference>
<dbReference type="InterPro" id="IPR055754">
    <property type="entry name" value="DUF7330"/>
</dbReference>
<evidence type="ECO:0000256" key="1">
    <source>
        <dbReference type="SAM" id="MobiDB-lite"/>
    </source>
</evidence>